<dbReference type="Proteomes" id="UP000321947">
    <property type="component" value="Unassembled WGS sequence"/>
</dbReference>
<evidence type="ECO:0000313" key="3">
    <source>
        <dbReference type="Proteomes" id="UP000321393"/>
    </source>
</evidence>
<protein>
    <submittedName>
        <fullName evidence="1">Zf-RVT domain-containing protein</fullName>
    </submittedName>
</protein>
<dbReference type="EMBL" id="SSTD01005565">
    <property type="protein sequence ID" value="TYK21545.1"/>
    <property type="molecule type" value="Genomic_DNA"/>
</dbReference>
<evidence type="ECO:0000313" key="1">
    <source>
        <dbReference type="EMBL" id="KAA0060237.1"/>
    </source>
</evidence>
<dbReference type="OrthoDB" id="1938625at2759"/>
<dbReference type="AlphaFoldDB" id="A0A5A7V088"/>
<gene>
    <name evidence="2" type="ORF">E5676_scaffold275G00340</name>
    <name evidence="1" type="ORF">E6C27_scaffold386G00720</name>
</gene>
<name>A0A5A7V088_CUCMM</name>
<dbReference type="Proteomes" id="UP000321393">
    <property type="component" value="Unassembled WGS sequence"/>
</dbReference>
<comment type="caution">
    <text evidence="1">The sequence shown here is derived from an EMBL/GenBank/DDBJ whole genome shotgun (WGS) entry which is preliminary data.</text>
</comment>
<sequence>MGDGRLCFVWLDPWVPGGSIIEQYGKRVIYNAESRQDARLPKFLMNDGEWRWPIVSWELLELREMIQGVGPCMSIGGSLGLGSRQLGIFLGISFVPDLLLIKDRWGMRDRLNRHDSSVPSNCILCGRRLESHDRLFFTYPYGVTLGVKFQ</sequence>
<proteinExistence type="predicted"/>
<evidence type="ECO:0000313" key="2">
    <source>
        <dbReference type="EMBL" id="TYK21545.1"/>
    </source>
</evidence>
<accession>A0A5A7V088</accession>
<dbReference type="EMBL" id="SSTE01005687">
    <property type="protein sequence ID" value="KAA0060237.1"/>
    <property type="molecule type" value="Genomic_DNA"/>
</dbReference>
<evidence type="ECO:0000313" key="4">
    <source>
        <dbReference type="Proteomes" id="UP000321947"/>
    </source>
</evidence>
<reference evidence="3 4" key="1">
    <citation type="submission" date="2019-08" db="EMBL/GenBank/DDBJ databases">
        <title>Draft genome sequences of two oriental melons (Cucumis melo L. var makuwa).</title>
        <authorList>
            <person name="Kwon S.-Y."/>
        </authorList>
    </citation>
    <scope>NUCLEOTIDE SEQUENCE [LARGE SCALE GENOMIC DNA]</scope>
    <source>
        <strain evidence="4">cv. Chang Bougi</strain>
        <strain evidence="3">cv. SW 3</strain>
        <tissue evidence="1">Leaf</tissue>
    </source>
</reference>
<organism evidence="1 3">
    <name type="scientific">Cucumis melo var. makuwa</name>
    <name type="common">Oriental melon</name>
    <dbReference type="NCBI Taxonomy" id="1194695"/>
    <lineage>
        <taxon>Eukaryota</taxon>
        <taxon>Viridiplantae</taxon>
        <taxon>Streptophyta</taxon>
        <taxon>Embryophyta</taxon>
        <taxon>Tracheophyta</taxon>
        <taxon>Spermatophyta</taxon>
        <taxon>Magnoliopsida</taxon>
        <taxon>eudicotyledons</taxon>
        <taxon>Gunneridae</taxon>
        <taxon>Pentapetalae</taxon>
        <taxon>rosids</taxon>
        <taxon>fabids</taxon>
        <taxon>Cucurbitales</taxon>
        <taxon>Cucurbitaceae</taxon>
        <taxon>Benincaseae</taxon>
        <taxon>Cucumis</taxon>
    </lineage>
</organism>